<gene>
    <name evidence="2" type="ORF">COU30_04285</name>
</gene>
<feature type="transmembrane region" description="Helical" evidence="1">
    <location>
        <begin position="49"/>
        <end position="75"/>
    </location>
</feature>
<dbReference type="Proteomes" id="UP000228528">
    <property type="component" value="Unassembled WGS sequence"/>
</dbReference>
<evidence type="ECO:0000313" key="3">
    <source>
        <dbReference type="Proteomes" id="UP000228528"/>
    </source>
</evidence>
<organism evidence="2 3">
    <name type="scientific">Candidatus Magasanikbacteria bacterium CG10_big_fil_rev_8_21_14_0_10_38_6</name>
    <dbReference type="NCBI Taxonomy" id="1974647"/>
    <lineage>
        <taxon>Bacteria</taxon>
        <taxon>Candidatus Magasanikiibacteriota</taxon>
    </lineage>
</organism>
<dbReference type="AlphaFoldDB" id="A0A2M6P046"/>
<accession>A0A2M6P046</accession>
<evidence type="ECO:0000313" key="2">
    <source>
        <dbReference type="EMBL" id="PIR77105.1"/>
    </source>
</evidence>
<feature type="transmembrane region" description="Helical" evidence="1">
    <location>
        <begin position="96"/>
        <end position="117"/>
    </location>
</feature>
<evidence type="ECO:0000256" key="1">
    <source>
        <dbReference type="SAM" id="Phobius"/>
    </source>
</evidence>
<keyword evidence="1" id="KW-0472">Membrane</keyword>
<dbReference type="InterPro" id="IPR043993">
    <property type="entry name" value="T4SS_pilin"/>
</dbReference>
<reference evidence="3" key="1">
    <citation type="submission" date="2017-09" db="EMBL/GenBank/DDBJ databases">
        <title>Depth-based differentiation of microbial function through sediment-hosted aquifers and enrichment of novel symbionts in the deep terrestrial subsurface.</title>
        <authorList>
            <person name="Probst A.J."/>
            <person name="Ladd B."/>
            <person name="Jarett J.K."/>
            <person name="Geller-Mcgrath D.E."/>
            <person name="Sieber C.M.K."/>
            <person name="Emerson J.B."/>
            <person name="Anantharaman K."/>
            <person name="Thomas B.C."/>
            <person name="Malmstrom R."/>
            <person name="Stieglmeier M."/>
            <person name="Klingl A."/>
            <person name="Woyke T."/>
            <person name="Ryan C.M."/>
            <person name="Banfield J.F."/>
        </authorList>
    </citation>
    <scope>NUCLEOTIDE SEQUENCE [LARGE SCALE GENOMIC DNA]</scope>
</reference>
<comment type="caution">
    <text evidence="2">The sequence shown here is derived from an EMBL/GenBank/DDBJ whole genome shotgun (WGS) entry which is preliminary data.</text>
</comment>
<keyword evidence="1" id="KW-1133">Transmembrane helix</keyword>
<proteinExistence type="predicted"/>
<keyword evidence="1" id="KW-0812">Transmembrane</keyword>
<sequence length="123" mass="13017">MNKFRVQLWMVVVSSFFCVPSVVRAKKTIADASGVLNQSLVGTGVSQGDIASTVGVIIQGVLTASGLVFFGLIFYGGFTWLLARGNEEHIATAKKTIIAAVIGLIVVVSSYAITNFITSRFTG</sequence>
<dbReference type="Pfam" id="PF18895">
    <property type="entry name" value="T4SS_pilin"/>
    <property type="match status" value="1"/>
</dbReference>
<name>A0A2M6P046_9BACT</name>
<protein>
    <submittedName>
        <fullName evidence="2">Uncharacterized protein</fullName>
    </submittedName>
</protein>
<dbReference type="EMBL" id="PFBW01000185">
    <property type="protein sequence ID" value="PIR77105.1"/>
    <property type="molecule type" value="Genomic_DNA"/>
</dbReference>